<evidence type="ECO:0000256" key="1">
    <source>
        <dbReference type="SAM" id="SignalP"/>
    </source>
</evidence>
<reference evidence="2" key="1">
    <citation type="submission" date="2024-07" db="EMBL/GenBank/DDBJ databases">
        <title>Complete genome sequence of Verrucomicrobiaceae bacterium NT6N.</title>
        <authorList>
            <person name="Huang C."/>
            <person name="Takami H."/>
            <person name="Hamasaki K."/>
        </authorList>
    </citation>
    <scope>NUCLEOTIDE SEQUENCE</scope>
    <source>
        <strain evidence="2">NT6N</strain>
    </source>
</reference>
<dbReference type="AlphaFoldDB" id="A0AAT9FNI9"/>
<organism evidence="2">
    <name type="scientific">Oceaniferula spumae</name>
    <dbReference type="NCBI Taxonomy" id="2979115"/>
    <lineage>
        <taxon>Bacteria</taxon>
        <taxon>Pseudomonadati</taxon>
        <taxon>Verrucomicrobiota</taxon>
        <taxon>Verrucomicrobiia</taxon>
        <taxon>Verrucomicrobiales</taxon>
        <taxon>Verrucomicrobiaceae</taxon>
        <taxon>Oceaniferula</taxon>
    </lineage>
</organism>
<keyword evidence="1" id="KW-0732">Signal</keyword>
<name>A0AAT9FNI9_9BACT</name>
<sequence>MKTTPIHSVRIAAFTASILGFPLTNAYSQEAPADVTKPEVTAAAEVTYTKKVFTRGLVTQGKAVMINSYFLLKQTPNNWTHMLSMYLYPKLNDPALYVKNMTANLAKEGVEAEAIPFKDTKLKGLSFFEKNERMIKFNVFIYHTTKNGKLLIGRHFTLRAQPEKEKLFRQLVALQKKEWAQELVSVNFPGFKFPPSNKPDAEVPAKEAGKLHDLKFVKETVDDARAKGKIFNVDADFALKNGSDVAIKVPFSVALPQTDFVMVLGRPKVPETVRFTLSNEKKEYLESIRFTSMTMGTQYPMDVRLQRACAMLESQMVQKFFDGYKDPKIVGRYKTKVGPYNAAVIVSQMTHQDGRKFFVKFVGLLQDGKPDGVAIVLMLNGSVGDPATMKDRLRNGFAQQVLHSIRFTK</sequence>
<accession>A0AAT9FNI9</accession>
<gene>
    <name evidence="2" type="ORF">NT6N_26260</name>
</gene>
<evidence type="ECO:0000313" key="2">
    <source>
        <dbReference type="EMBL" id="BDS07586.1"/>
    </source>
</evidence>
<dbReference type="KEGG" id="osu:NT6N_26260"/>
<feature type="chain" id="PRO_5043950129" description="DUF1795 domain-containing protein" evidence="1">
    <location>
        <begin position="27"/>
        <end position="409"/>
    </location>
</feature>
<evidence type="ECO:0008006" key="3">
    <source>
        <dbReference type="Google" id="ProtNLM"/>
    </source>
</evidence>
<feature type="signal peptide" evidence="1">
    <location>
        <begin position="1"/>
        <end position="26"/>
    </location>
</feature>
<protein>
    <recommendedName>
        <fullName evidence="3">DUF1795 domain-containing protein</fullName>
    </recommendedName>
</protein>
<dbReference type="EMBL" id="AP026866">
    <property type="protein sequence ID" value="BDS07586.1"/>
    <property type="molecule type" value="Genomic_DNA"/>
</dbReference>
<proteinExistence type="predicted"/>